<dbReference type="PROSITE" id="PS50920">
    <property type="entry name" value="SOLCAR"/>
    <property type="match status" value="3"/>
</dbReference>
<keyword evidence="11 14" id="KW-0472">Membrane</keyword>
<evidence type="ECO:0000256" key="5">
    <source>
        <dbReference type="ARBA" id="ARBA00022449"/>
    </source>
</evidence>
<name>A0AA35RFH0_GEOBA</name>
<evidence type="ECO:0000256" key="2">
    <source>
        <dbReference type="ARBA" id="ARBA00006375"/>
    </source>
</evidence>
<evidence type="ECO:0000256" key="8">
    <source>
        <dbReference type="ARBA" id="ARBA00022792"/>
    </source>
</evidence>
<dbReference type="FunFam" id="1.50.40.10:FF:000096">
    <property type="entry name" value="ADP,ATP carrier protein 1, mitochondrial"/>
    <property type="match status" value="1"/>
</dbReference>
<evidence type="ECO:0000256" key="4">
    <source>
        <dbReference type="ARBA" id="ARBA00022448"/>
    </source>
</evidence>
<comment type="subcellular location">
    <subcellularLocation>
        <location evidence="1">Mitochondrion inner membrane</location>
        <topology evidence="1">Multi-pass membrane protein</topology>
    </subcellularLocation>
</comment>
<evidence type="ECO:0000256" key="12">
    <source>
        <dbReference type="ARBA" id="ARBA00024143"/>
    </source>
</evidence>
<dbReference type="InterPro" id="IPR019536">
    <property type="entry name" value="USHBP1_PDZ-bd"/>
</dbReference>
<dbReference type="PRINTS" id="PR00927">
    <property type="entry name" value="ADPTRNSLCASE"/>
</dbReference>
<keyword evidence="10" id="KW-0496">Mitochondrion</keyword>
<dbReference type="GO" id="GO:0140021">
    <property type="term" value="P:mitochondrial ADP transmembrane transport"/>
    <property type="evidence" value="ECO:0007669"/>
    <property type="project" value="InterPro"/>
</dbReference>
<evidence type="ECO:0000256" key="3">
    <source>
        <dbReference type="ARBA" id="ARBA00011245"/>
    </source>
</evidence>
<protein>
    <submittedName>
        <fullName evidence="19">ADP,ATP carrier protein</fullName>
    </submittedName>
</protein>
<feature type="region of interest" description="Disordered" evidence="16">
    <location>
        <begin position="1"/>
        <end position="96"/>
    </location>
</feature>
<dbReference type="GO" id="GO:1990544">
    <property type="term" value="P:mitochondrial ATP transmembrane transport"/>
    <property type="evidence" value="ECO:0007669"/>
    <property type="project" value="InterPro"/>
</dbReference>
<dbReference type="AlphaFoldDB" id="A0AA35RFH0"/>
<feature type="compositionally biased region" description="Polar residues" evidence="16">
    <location>
        <begin position="465"/>
        <end position="474"/>
    </location>
</feature>
<dbReference type="GO" id="GO:0005471">
    <property type="term" value="F:ATP:ADP antiporter activity"/>
    <property type="evidence" value="ECO:0007669"/>
    <property type="project" value="InterPro"/>
</dbReference>
<keyword evidence="4" id="KW-0813">Transport</keyword>
<evidence type="ECO:0000256" key="1">
    <source>
        <dbReference type="ARBA" id="ARBA00004448"/>
    </source>
</evidence>
<comment type="subunit">
    <text evidence="3">Monomer.</text>
</comment>
<feature type="coiled-coil region" evidence="15">
    <location>
        <begin position="378"/>
        <end position="405"/>
    </location>
</feature>
<evidence type="ECO:0000256" key="15">
    <source>
        <dbReference type="SAM" id="Coils"/>
    </source>
</evidence>
<keyword evidence="8" id="KW-0999">Mitochondrion inner membrane</keyword>
<feature type="transmembrane region" description="Helical" evidence="17">
    <location>
        <begin position="989"/>
        <end position="1012"/>
    </location>
</feature>
<keyword evidence="6 14" id="KW-0812">Transmembrane</keyword>
<dbReference type="PANTHER" id="PTHR45635">
    <property type="entry name" value="ADP,ATP CARRIER PROTEIN 1-RELATED-RELATED"/>
    <property type="match status" value="1"/>
</dbReference>
<evidence type="ECO:0000256" key="10">
    <source>
        <dbReference type="ARBA" id="ARBA00023128"/>
    </source>
</evidence>
<gene>
    <name evidence="19" type="ORF">GBAR_LOCUS6938</name>
</gene>
<keyword evidence="7" id="KW-0677">Repeat</keyword>
<evidence type="ECO:0000256" key="9">
    <source>
        <dbReference type="ARBA" id="ARBA00022989"/>
    </source>
</evidence>
<keyword evidence="9 17" id="KW-1133">Transmembrane helix</keyword>
<evidence type="ECO:0000256" key="14">
    <source>
        <dbReference type="PROSITE-ProRule" id="PRU00282"/>
    </source>
</evidence>
<feature type="repeat" description="Solcar" evidence="14">
    <location>
        <begin position="790"/>
        <end position="879"/>
    </location>
</feature>
<evidence type="ECO:0000259" key="18">
    <source>
        <dbReference type="Pfam" id="PF10506"/>
    </source>
</evidence>
<dbReference type="Pfam" id="PF00153">
    <property type="entry name" value="Mito_carr"/>
    <property type="match status" value="3"/>
</dbReference>
<feature type="compositionally biased region" description="Basic residues" evidence="16">
    <location>
        <begin position="73"/>
        <end position="82"/>
    </location>
</feature>
<dbReference type="GO" id="GO:1901029">
    <property type="term" value="P:negative regulation of mitochondrial outer membrane permeabilization involved in apoptotic signaling pathway"/>
    <property type="evidence" value="ECO:0007669"/>
    <property type="project" value="TreeGrafter"/>
</dbReference>
<dbReference type="InterPro" id="IPR002113">
    <property type="entry name" value="ADT_euk_type"/>
</dbReference>
<dbReference type="InterPro" id="IPR002067">
    <property type="entry name" value="MCP"/>
</dbReference>
<dbReference type="InterPro" id="IPR018108">
    <property type="entry name" value="MCP_transmembrane"/>
</dbReference>
<accession>A0AA35RFH0</accession>
<evidence type="ECO:0000313" key="20">
    <source>
        <dbReference type="Proteomes" id="UP001174909"/>
    </source>
</evidence>
<dbReference type="Gene3D" id="1.50.40.10">
    <property type="entry name" value="Mitochondrial carrier domain"/>
    <property type="match status" value="1"/>
</dbReference>
<comment type="catalytic activity">
    <reaction evidence="12">
        <text>ADP(in) + ATP(out) = ADP(out) + ATP(in)</text>
        <dbReference type="Rhea" id="RHEA:34999"/>
        <dbReference type="ChEBI" id="CHEBI:30616"/>
        <dbReference type="ChEBI" id="CHEBI:456216"/>
    </reaction>
    <physiologicalReaction direction="left-to-right" evidence="12">
        <dbReference type="Rhea" id="RHEA:35000"/>
    </physiologicalReaction>
</comment>
<proteinExistence type="inferred from homology"/>
<reference evidence="19" key="1">
    <citation type="submission" date="2023-03" db="EMBL/GenBank/DDBJ databases">
        <authorList>
            <person name="Steffen K."/>
            <person name="Cardenas P."/>
        </authorList>
    </citation>
    <scope>NUCLEOTIDE SEQUENCE</scope>
</reference>
<comment type="function">
    <text evidence="13">ADP:ATP antiporter that mediates import of ADP into the mitochondrial matrix for ATP synthesis, and export of ATP out to fuel the cell. Cycles between the cytoplasmic-open state (c-state) and the matrix-open state (m-state): operates by the alternating access mechanism with a single substrate-binding site intermittently exposed to either the cytosolic (c-state) or matrix (m-state) side of the inner mitochondrial membrane.</text>
</comment>
<dbReference type="SUPFAM" id="SSF103506">
    <property type="entry name" value="Mitochondrial carrier"/>
    <property type="match status" value="1"/>
</dbReference>
<comment type="caution">
    <text evidence="19">The sequence shown here is derived from an EMBL/GenBank/DDBJ whole genome shotgun (WGS) entry which is preliminary data.</text>
</comment>
<evidence type="ECO:0000256" key="6">
    <source>
        <dbReference type="ARBA" id="ARBA00022692"/>
    </source>
</evidence>
<dbReference type="PRINTS" id="PR00926">
    <property type="entry name" value="MITOCARRIER"/>
</dbReference>
<feature type="region of interest" description="Disordered" evidence="16">
    <location>
        <begin position="465"/>
        <end position="491"/>
    </location>
</feature>
<keyword evidence="20" id="KW-1185">Reference proteome</keyword>
<evidence type="ECO:0000313" key="19">
    <source>
        <dbReference type="EMBL" id="CAI8010520.1"/>
    </source>
</evidence>
<feature type="compositionally biased region" description="Basic and acidic residues" evidence="16">
    <location>
        <begin position="87"/>
        <end position="96"/>
    </location>
</feature>
<feature type="repeat" description="Solcar" evidence="14">
    <location>
        <begin position="890"/>
        <end position="983"/>
    </location>
</feature>
<evidence type="ECO:0000256" key="7">
    <source>
        <dbReference type="ARBA" id="ARBA00022737"/>
    </source>
</evidence>
<dbReference type="Proteomes" id="UP001174909">
    <property type="component" value="Unassembled WGS sequence"/>
</dbReference>
<sequence>MLSPEEQRPSRSSRNWDYTRGAESPLPPPSSTPSSSSHRPQQQRSLARSVHGDESEDSDHEASFHRNPSGASKKSKERKHHQSTPDMQEKVSRLEKENEGLRKELRAAQNSDFQYTSLLRDNERLRQELKKKDRASEHDIDSRILERQIEEMRRTISELEIDLSRNRETVMDLRTYKKECRHLRAKHESQQRENWQLMSEVDKLRFRVIELERGALIGGRRPGNSTTDDRPSELGFQRSALRSTYHGSGKGEARESRSRKSNRGGLEIVKTSSAQVLDTHDEPQKEDCAYPKAKTHRSGTYSDVSSVGEGLPLVTTTPDEQSQVFMVMGEDVSKSVLPDNLANETELALIYALQNCHSIQEIIKCLVSYGVGTPGESAQEFRVRAEHLESQIKHLKAKNTMLANSFENAKSNMESMYSHAQKVEANNTRLLHALKHCYQACEIYEVLLELRVMDRRNPQFFPSFNSCSLESSTRSPDREHHSSTSASSSGRSHAILRARNLLHSLDSDAQLQSYLPVKQRPPNGTNLTTAIWGGSQNTGTTSGLSSMSGGLEGDITPDEIDRLRLYIQALIRRKKHYTDTLQSVDGLHGLEVVKNWELVKDCLPPGHGGQIMDLEDAANQEELCKVREEKAELRSQIYMMDQEKRRMELEVSRMLLNKQKNDKIIAELTFQLERRKRKREKKMARRELQAQSHEPLWAQLQASMDRERELLRRYEDLFQFLNYHAKESHSVSEDLMGFVKDLWRQNSSLVDAFEKSKKRQLTEKKRMKQELTFYDTMSDKKQHRKLGFAENFGLSGVAAIISKTAAAPIERVKLLVQNQDEMLKQGRITEPYKGVIDCTLRTYRTEGILPFWRGNLANCIRYFPTQALNFAFKDKIKIIFKSSKSDSYVVSFSKNIAAGGAAGALSLCFVYSLDYARTRLANDAKAAGKGGGERQFNGLVDVYSKTLKSDGFVGLYRGFLISCVGIVVYRGCYFGFYDSLKPILLGENAGVASSFLLGYIVTITSGLISYPIDTIRRRMMMTSGQAVKYKGSMDCFLQIVRQEGAMSLMKGAGANILRGIAGAGVLAGFDKFKELYILWRIG</sequence>
<feature type="transmembrane region" description="Helical" evidence="17">
    <location>
        <begin position="896"/>
        <end position="916"/>
    </location>
</feature>
<feature type="transmembrane region" description="Helical" evidence="17">
    <location>
        <begin position="955"/>
        <end position="977"/>
    </location>
</feature>
<evidence type="ECO:0000256" key="16">
    <source>
        <dbReference type="SAM" id="MobiDB-lite"/>
    </source>
</evidence>
<feature type="compositionally biased region" description="Low complexity" evidence="16">
    <location>
        <begin position="32"/>
        <end position="46"/>
    </location>
</feature>
<evidence type="ECO:0000256" key="13">
    <source>
        <dbReference type="ARBA" id="ARBA00045250"/>
    </source>
</evidence>
<evidence type="ECO:0000256" key="17">
    <source>
        <dbReference type="SAM" id="Phobius"/>
    </source>
</evidence>
<feature type="region of interest" description="Disordered" evidence="16">
    <location>
        <begin position="217"/>
        <end position="306"/>
    </location>
</feature>
<dbReference type="GO" id="GO:0005743">
    <property type="term" value="C:mitochondrial inner membrane"/>
    <property type="evidence" value="ECO:0007669"/>
    <property type="project" value="UniProtKB-SubCell"/>
</dbReference>
<keyword evidence="15" id="KW-0175">Coiled coil</keyword>
<feature type="compositionally biased region" description="Basic and acidic residues" evidence="16">
    <location>
        <begin position="278"/>
        <end position="289"/>
    </location>
</feature>
<feature type="domain" description="Harmonin-binding protein USHBP1 PDZ-binding" evidence="18">
    <location>
        <begin position="388"/>
        <end position="450"/>
    </location>
</feature>
<evidence type="ECO:0000256" key="11">
    <source>
        <dbReference type="ARBA" id="ARBA00023136"/>
    </source>
</evidence>
<dbReference type="EMBL" id="CASHTH010001042">
    <property type="protein sequence ID" value="CAI8010520.1"/>
    <property type="molecule type" value="Genomic_DNA"/>
</dbReference>
<dbReference type="Pfam" id="PF10506">
    <property type="entry name" value="USHBP1_PDZ-bd"/>
    <property type="match status" value="1"/>
</dbReference>
<feature type="compositionally biased region" description="Basic and acidic residues" evidence="16">
    <location>
        <begin position="249"/>
        <end position="258"/>
    </location>
</feature>
<keyword evidence="5" id="KW-0050">Antiport</keyword>
<dbReference type="InterPro" id="IPR023395">
    <property type="entry name" value="MCP_dom_sf"/>
</dbReference>
<organism evidence="19 20">
    <name type="scientific">Geodia barretti</name>
    <name type="common">Barrett's horny sponge</name>
    <dbReference type="NCBI Taxonomy" id="519541"/>
    <lineage>
        <taxon>Eukaryota</taxon>
        <taxon>Metazoa</taxon>
        <taxon>Porifera</taxon>
        <taxon>Demospongiae</taxon>
        <taxon>Heteroscleromorpha</taxon>
        <taxon>Tetractinellida</taxon>
        <taxon>Astrophorina</taxon>
        <taxon>Geodiidae</taxon>
        <taxon>Geodia</taxon>
    </lineage>
</organism>
<dbReference type="PANTHER" id="PTHR45635:SF14">
    <property type="entry name" value="ADP_ATP TRANSLOCASE"/>
    <property type="match status" value="1"/>
</dbReference>
<feature type="repeat" description="Solcar" evidence="14">
    <location>
        <begin position="989"/>
        <end position="1075"/>
    </location>
</feature>
<comment type="similarity">
    <text evidence="2">Belongs to the mitochondrial carrier (TC 2.A.29) family.</text>
</comment>